<sequence length="114" mass="12445">MTTEYSSTTIWMVFFATGIGAFVLRSSFIFLIGKLDDIPPWVEGALRFVPPAVLAAIVIPAVLLLSLEPSLRLVFETEKLLALALAGVVAWQTDNFLATIGIGMVILWGFQTIM</sequence>
<evidence type="ECO:0000313" key="2">
    <source>
        <dbReference type="EMBL" id="GAA5050973.1"/>
    </source>
</evidence>
<feature type="transmembrane region" description="Helical" evidence="1">
    <location>
        <begin position="45"/>
        <end position="68"/>
    </location>
</feature>
<proteinExistence type="predicted"/>
<keyword evidence="3" id="KW-1185">Reference proteome</keyword>
<accession>A0AAV3UHZ0</accession>
<dbReference type="AlphaFoldDB" id="A0AAV3UHZ0"/>
<organism evidence="2 3">
    <name type="scientific">Haladaptatus pallidirubidus</name>
    <dbReference type="NCBI Taxonomy" id="1008152"/>
    <lineage>
        <taxon>Archaea</taxon>
        <taxon>Methanobacteriati</taxon>
        <taxon>Methanobacteriota</taxon>
        <taxon>Stenosarchaea group</taxon>
        <taxon>Halobacteria</taxon>
        <taxon>Halobacteriales</taxon>
        <taxon>Haladaptataceae</taxon>
        <taxon>Haladaptatus</taxon>
    </lineage>
</organism>
<dbReference type="GeneID" id="68615991"/>
<keyword evidence="1" id="KW-0472">Membrane</keyword>
<dbReference type="Pfam" id="PF05437">
    <property type="entry name" value="AzlD"/>
    <property type="match status" value="1"/>
</dbReference>
<evidence type="ECO:0000313" key="3">
    <source>
        <dbReference type="Proteomes" id="UP001501729"/>
    </source>
</evidence>
<feature type="transmembrane region" description="Helical" evidence="1">
    <location>
        <begin position="12"/>
        <end position="33"/>
    </location>
</feature>
<dbReference type="Proteomes" id="UP001501729">
    <property type="component" value="Unassembled WGS sequence"/>
</dbReference>
<keyword evidence="1" id="KW-0812">Transmembrane</keyword>
<comment type="caution">
    <text evidence="2">The sequence shown here is derived from an EMBL/GenBank/DDBJ whole genome shotgun (WGS) entry which is preliminary data.</text>
</comment>
<gene>
    <name evidence="2" type="ORF">GCM10025751_25680</name>
</gene>
<evidence type="ECO:0000256" key="1">
    <source>
        <dbReference type="SAM" id="Phobius"/>
    </source>
</evidence>
<protein>
    <recommendedName>
        <fullName evidence="4">Branched-chain amino acid transport protein</fullName>
    </recommendedName>
</protein>
<name>A0AAV3UHZ0_9EURY</name>
<dbReference type="InterPro" id="IPR008407">
    <property type="entry name" value="Brnchd-chn_aa_trnsp_AzlD"/>
</dbReference>
<evidence type="ECO:0008006" key="4">
    <source>
        <dbReference type="Google" id="ProtNLM"/>
    </source>
</evidence>
<dbReference type="RefSeq" id="WP_227777695.1">
    <property type="nucleotide sequence ID" value="NZ_BAABKX010000008.1"/>
</dbReference>
<dbReference type="EMBL" id="BAABKX010000008">
    <property type="protein sequence ID" value="GAA5050973.1"/>
    <property type="molecule type" value="Genomic_DNA"/>
</dbReference>
<keyword evidence="1" id="KW-1133">Transmembrane helix</keyword>
<feature type="transmembrane region" description="Helical" evidence="1">
    <location>
        <begin position="80"/>
        <end position="110"/>
    </location>
</feature>
<reference evidence="2 3" key="1">
    <citation type="journal article" date="2019" name="Int. J. Syst. Evol. Microbiol.">
        <title>The Global Catalogue of Microorganisms (GCM) 10K type strain sequencing project: providing services to taxonomists for standard genome sequencing and annotation.</title>
        <authorList>
            <consortium name="The Broad Institute Genomics Platform"/>
            <consortium name="The Broad Institute Genome Sequencing Center for Infectious Disease"/>
            <person name="Wu L."/>
            <person name="Ma J."/>
        </authorList>
    </citation>
    <scope>NUCLEOTIDE SEQUENCE [LARGE SCALE GENOMIC DNA]</scope>
    <source>
        <strain evidence="2 3">JCM 17504</strain>
    </source>
</reference>